<dbReference type="Proteomes" id="UP000237771">
    <property type="component" value="Unassembled WGS sequence"/>
</dbReference>
<dbReference type="AlphaFoldDB" id="A0A1M5MSZ4"/>
<organism evidence="3 4">
    <name type="scientific">Flavobacterium granuli</name>
    <dbReference type="NCBI Taxonomy" id="280093"/>
    <lineage>
        <taxon>Bacteria</taxon>
        <taxon>Pseudomonadati</taxon>
        <taxon>Bacteroidota</taxon>
        <taxon>Flavobacteriia</taxon>
        <taxon>Flavobacteriales</taxon>
        <taxon>Flavobacteriaceae</taxon>
        <taxon>Flavobacterium</taxon>
    </lineage>
</organism>
<keyword evidence="1" id="KW-1133">Transmembrane helix</keyword>
<reference evidence="4" key="2">
    <citation type="submission" date="2016-11" db="EMBL/GenBank/DDBJ databases">
        <authorList>
            <person name="Varghese N."/>
            <person name="Submissions S."/>
        </authorList>
    </citation>
    <scope>NUCLEOTIDE SEQUENCE [LARGE SCALE GENOMIC DNA]</scope>
    <source>
        <strain evidence="4">DSM 19729</strain>
    </source>
</reference>
<dbReference type="EMBL" id="PVUB01000003">
    <property type="protein sequence ID" value="PRZ25072.1"/>
    <property type="molecule type" value="Genomic_DNA"/>
</dbReference>
<gene>
    <name evidence="2" type="ORF">BC624_103148</name>
    <name evidence="3" type="ORF">SAMN05443373_104148</name>
</gene>
<sequence>MNNQDNEGMHMGAYSFMGMHVFWWFSILFFALLLIVLAHRYRKRK</sequence>
<dbReference type="EMBL" id="FQWO01000004">
    <property type="protein sequence ID" value="SHG80530.1"/>
    <property type="molecule type" value="Genomic_DNA"/>
</dbReference>
<accession>A0A1M5MSZ4</accession>
<dbReference type="STRING" id="280093.SAMN05443373_104148"/>
<reference evidence="3" key="1">
    <citation type="submission" date="2016-11" db="EMBL/GenBank/DDBJ databases">
        <authorList>
            <person name="Jaros S."/>
            <person name="Januszkiewicz K."/>
            <person name="Wedrychowicz H."/>
        </authorList>
    </citation>
    <scope>NUCLEOTIDE SEQUENCE [LARGE SCALE GENOMIC DNA]</scope>
    <source>
        <strain evidence="3">DSM 19729</strain>
    </source>
</reference>
<keyword evidence="5" id="KW-1185">Reference proteome</keyword>
<evidence type="ECO:0000313" key="3">
    <source>
        <dbReference type="EMBL" id="SHG80530.1"/>
    </source>
</evidence>
<evidence type="ECO:0000313" key="4">
    <source>
        <dbReference type="Proteomes" id="UP000184384"/>
    </source>
</evidence>
<reference evidence="2 5" key="3">
    <citation type="submission" date="2018-03" db="EMBL/GenBank/DDBJ databases">
        <title>Genomic Encyclopedia of Archaeal and Bacterial Type Strains, Phase II (KMG-II): from individual species to whole genera.</title>
        <authorList>
            <person name="Goeker M."/>
        </authorList>
    </citation>
    <scope>NUCLEOTIDE SEQUENCE [LARGE SCALE GENOMIC DNA]</scope>
    <source>
        <strain evidence="2 5">DSM 17797</strain>
    </source>
</reference>
<evidence type="ECO:0000256" key="1">
    <source>
        <dbReference type="SAM" id="Phobius"/>
    </source>
</evidence>
<keyword evidence="1" id="KW-0472">Membrane</keyword>
<name>A0A1M5MSZ4_9FLAO</name>
<dbReference type="Proteomes" id="UP000184384">
    <property type="component" value="Unassembled WGS sequence"/>
</dbReference>
<evidence type="ECO:0000313" key="5">
    <source>
        <dbReference type="Proteomes" id="UP000237771"/>
    </source>
</evidence>
<feature type="transmembrane region" description="Helical" evidence="1">
    <location>
        <begin position="20"/>
        <end position="38"/>
    </location>
</feature>
<protein>
    <submittedName>
        <fullName evidence="3">Uncharacterized protein</fullName>
    </submittedName>
</protein>
<proteinExistence type="predicted"/>
<keyword evidence="1" id="KW-0812">Transmembrane</keyword>
<evidence type="ECO:0000313" key="2">
    <source>
        <dbReference type="EMBL" id="PRZ25072.1"/>
    </source>
</evidence>